<comment type="similarity">
    <text evidence="1">Belongs to the PrpD family.</text>
</comment>
<dbReference type="PANTHER" id="PTHR16943">
    <property type="entry name" value="2-METHYLCITRATE DEHYDRATASE-RELATED"/>
    <property type="match status" value="1"/>
</dbReference>
<dbReference type="AlphaFoldDB" id="A0A4P8HJZ5"/>
<evidence type="ECO:0000313" key="4">
    <source>
        <dbReference type="EMBL" id="MBB3221609.1"/>
    </source>
</evidence>
<dbReference type="Gene3D" id="3.30.1330.120">
    <property type="entry name" value="2-methylcitrate dehydratase PrpD"/>
    <property type="match status" value="1"/>
</dbReference>
<feature type="domain" description="MmgE/PrpD N-terminal" evidence="2">
    <location>
        <begin position="8"/>
        <end position="245"/>
    </location>
</feature>
<dbReference type="InterPro" id="IPR045337">
    <property type="entry name" value="MmgE_PrpD_C"/>
</dbReference>
<reference evidence="5 6" key="1">
    <citation type="submission" date="2019-05" db="EMBL/GenBank/DDBJ databases">
        <title>Draft Genome Sequences of Six Type Strains of the Genus Massilia.</title>
        <authorList>
            <person name="Miess H."/>
            <person name="Frediansyhah A."/>
            <person name="Gross H."/>
        </authorList>
    </citation>
    <scope>NUCLEOTIDE SEQUENCE [LARGE SCALE GENOMIC DNA]</scope>
    <source>
        <strain evidence="5 6">DSMZ 26121</strain>
    </source>
</reference>
<dbReference type="InterPro" id="IPR036148">
    <property type="entry name" value="MmgE/PrpD_sf"/>
</dbReference>
<dbReference type="Proteomes" id="UP000584325">
    <property type="component" value="Unassembled WGS sequence"/>
</dbReference>
<organism evidence="4 7">
    <name type="scientific">Pseudoduganella umbonata</name>
    <dbReference type="NCBI Taxonomy" id="864828"/>
    <lineage>
        <taxon>Bacteria</taxon>
        <taxon>Pseudomonadati</taxon>
        <taxon>Pseudomonadota</taxon>
        <taxon>Betaproteobacteria</taxon>
        <taxon>Burkholderiales</taxon>
        <taxon>Oxalobacteraceae</taxon>
        <taxon>Telluria group</taxon>
        <taxon>Pseudoduganella</taxon>
    </lineage>
</organism>
<dbReference type="InterPro" id="IPR042183">
    <property type="entry name" value="MmgE/PrpD_sf_1"/>
</dbReference>
<keyword evidence="6" id="KW-1185">Reference proteome</keyword>
<dbReference type="SUPFAM" id="SSF103378">
    <property type="entry name" value="2-methylcitrate dehydratase PrpD"/>
    <property type="match status" value="1"/>
</dbReference>
<dbReference type="Gene3D" id="1.10.4100.10">
    <property type="entry name" value="2-methylcitrate dehydratase PrpD"/>
    <property type="match status" value="1"/>
</dbReference>
<dbReference type="EMBL" id="JACHXS010000004">
    <property type="protein sequence ID" value="MBB3221609.1"/>
    <property type="molecule type" value="Genomic_DNA"/>
</dbReference>
<dbReference type="InterPro" id="IPR005656">
    <property type="entry name" value="MmgE_PrpD"/>
</dbReference>
<reference evidence="4 7" key="2">
    <citation type="submission" date="2020-08" db="EMBL/GenBank/DDBJ databases">
        <title>Genomic Encyclopedia of Type Strains, Phase III (KMG-III): the genomes of soil and plant-associated and newly described type strains.</title>
        <authorList>
            <person name="Whitman W."/>
        </authorList>
    </citation>
    <scope>NUCLEOTIDE SEQUENCE [LARGE SCALE GENOMIC DNA]</scope>
    <source>
        <strain evidence="4 7">CECT 7753</strain>
    </source>
</reference>
<dbReference type="GO" id="GO:0016829">
    <property type="term" value="F:lyase activity"/>
    <property type="evidence" value="ECO:0007669"/>
    <property type="project" value="InterPro"/>
</dbReference>
<accession>A0A4P8HJZ5</accession>
<dbReference type="OrthoDB" id="9791416at2"/>
<dbReference type="RefSeq" id="WP_137312045.1">
    <property type="nucleotide sequence ID" value="NZ_CP040017.1"/>
</dbReference>
<dbReference type="InterPro" id="IPR045336">
    <property type="entry name" value="MmgE_PrpD_N"/>
</dbReference>
<sequence length="450" mass="47229">MSDTISLTIAKYAASTSIAGIPAEVRERARKVIFDEIACAFFARRSLAGALAARFAAQSGGLPEARILATGQRVPAASAALANGTAGHGEEVDGAHVVGGHPGASIVHAALALAERQRASGAELLNAVVLGYDVGVRIVEACGGLFSVKNRFSLNSDFLFAIGCAVAGGRLLGLDPERQCHAMALSSFSSNALCALYAEKRHISKSLCNGQFAAAGVTAALMAAAGLQGNEDIIGAPHGVLDAWGEDGQRVLATRGLGDRYAIMGANFKFLNCGYPIHAAVEAALALIAKHAIDTGEIVSVDVGMPTDTMKVVDNRAMHNICLQDMLSAALVRGGLGLRESPFPAVLSDPAYIRLRPLVTLRGDADLDHYQPNGRGATVAISTRSRPTVSMRIDHPRGHSLRGEVSWHDLAAKWRDGLPECDVDRMLEAAQGLEDLDDVGTLLDAFTTRH</sequence>
<evidence type="ECO:0000313" key="7">
    <source>
        <dbReference type="Proteomes" id="UP000584325"/>
    </source>
</evidence>
<protein>
    <submittedName>
        <fullName evidence="4">2-methylcitrate dehydratase PrpD</fullName>
    </submittedName>
    <submittedName>
        <fullName evidence="5">MmgE/PrpD family protein</fullName>
    </submittedName>
</protein>
<evidence type="ECO:0000259" key="2">
    <source>
        <dbReference type="Pfam" id="PF03972"/>
    </source>
</evidence>
<dbReference type="Pfam" id="PF19305">
    <property type="entry name" value="MmgE_PrpD_C"/>
    <property type="match status" value="1"/>
</dbReference>
<feature type="domain" description="MmgE/PrpD C-terminal" evidence="3">
    <location>
        <begin position="273"/>
        <end position="417"/>
    </location>
</feature>
<evidence type="ECO:0000256" key="1">
    <source>
        <dbReference type="ARBA" id="ARBA00006174"/>
    </source>
</evidence>
<evidence type="ECO:0000313" key="5">
    <source>
        <dbReference type="EMBL" id="QCP09156.1"/>
    </source>
</evidence>
<dbReference type="Pfam" id="PF03972">
    <property type="entry name" value="MmgE_PrpD_N"/>
    <property type="match status" value="1"/>
</dbReference>
<evidence type="ECO:0000259" key="3">
    <source>
        <dbReference type="Pfam" id="PF19305"/>
    </source>
</evidence>
<gene>
    <name evidence="5" type="ORF">FCL38_00910</name>
    <name evidence="4" type="ORF">FHS02_002419</name>
</gene>
<dbReference type="PANTHER" id="PTHR16943:SF8">
    <property type="entry name" value="2-METHYLCITRATE DEHYDRATASE"/>
    <property type="match status" value="1"/>
</dbReference>
<dbReference type="Proteomes" id="UP000298763">
    <property type="component" value="Chromosome"/>
</dbReference>
<name>A0A4P8HJZ5_9BURK</name>
<evidence type="ECO:0000313" key="6">
    <source>
        <dbReference type="Proteomes" id="UP000298763"/>
    </source>
</evidence>
<proteinExistence type="inferred from homology"/>
<dbReference type="InterPro" id="IPR042188">
    <property type="entry name" value="MmgE/PrpD_sf_2"/>
</dbReference>
<dbReference type="EMBL" id="CP040017">
    <property type="protein sequence ID" value="QCP09156.1"/>
    <property type="molecule type" value="Genomic_DNA"/>
</dbReference>